<gene>
    <name evidence="5" type="ORF">FOMPIDRAFT_1024915</name>
</gene>
<evidence type="ECO:0000256" key="3">
    <source>
        <dbReference type="SAM" id="MobiDB-lite"/>
    </source>
</evidence>
<evidence type="ECO:0000259" key="4">
    <source>
        <dbReference type="SMART" id="SM00322"/>
    </source>
</evidence>
<dbReference type="HOGENOM" id="CLU_003293_1_1_1"/>
<evidence type="ECO:0000256" key="2">
    <source>
        <dbReference type="PROSITE-ProRule" id="PRU00117"/>
    </source>
</evidence>
<dbReference type="Pfam" id="PF00013">
    <property type="entry name" value="KH_1"/>
    <property type="match status" value="7"/>
</dbReference>
<sequence length="1245" mass="134421">MSVSAAYLQNIHGVEPQEPAPASSGTPPREQSNGAIDTTSHEAFPSLAPSSAAPSGNKAPTSAWSTAGPRIRATIPKQHLFSDSFSLSSTEIATVNKDGKPVSSGEVMRQVMSQYKVKLEASTNFRSRQTTFFLKSESEKELEKAKRALLAHLSPVVTLTLNAPASTIPIIIGPKGATLKKIRDQTGVRVDIPRRDTLPVSNGNGNAPPASGAASPAPQGDDEEEEETTIPVTITGPLPLAHEAEASLKEIIAANRSWTTQRVRDIPAHVLPFVITRRDVFLEAAQNGGISLSLNLEAREITVNGEREAVGRVIDRIRSAQDYYKAEVTQIKLSLPKRQHRLLTDKGADDIMATAKCAVIVPTPEEPSEEIIIWGRGDDLGPGVQAVMQKANSAYIHEFPLPGPPPVSRQLLTYITHVEYAQTLSAQNPGCSVYTPSLAALDKPTVLNVEMIGEKSAVDSAVSDFSALIGKLIGATKEVPVDWLVHRIINSPKNAKRIRGFHEAHNVLVFFPPESAEQSLVLLVYDPTTPSASPSPVEKAKNLEDVEKELLRMAKDAADVKTQTITVEKKWHDAVVGRNGTTLNAIIGEDKTLSVKVGAEVGDASTEDVILVRGASADVDRAVKEILKIVEDAKNDAVVSSYSTEFDIDREYVGRIVGAQGAGVNKLRDTLGVKIDFADDPDDKEQVVGKKKKVVHQKSHVKITGRKENVEEAKKRILAQVDRLADETQEVLKISHQYHSGLIGQSGKYVIRLEEKYGVKITFPREENGEARTREPLKPDEVLVKGGRKGVAGAKAELLDAVEFEKETNNVITFTIPARSVARVLGRAGATINEIKDSTGAQIDVDKAGDEKATITVRGRKADIAEAKAAILAISDQVAEETTDSVQIESKFHRTIIGAGGQGLRELILRCDGPTDAKAQAGLVRFPRQGESGDEVRLRGEPKVVAKLKTELEKIVATLRDRVTLGVEVPAVQHRALIGRGGQHLNELQNRLGVQVQFPGSRSYNQVGVLENEAGLSEVDPANLVKVTGPRAACEKAVEELKSQVRPPAPEAVIATVTVPLKYHHAVTQQGNFFRNLRSVGVQVEQSAHPQKPAVPPHPVPNDGSAGARIDDPDAEAASGVEWQVVPNYQDAEEGDSEWTFKARDQASLDRALKMTQEAIEHAEKMSHVGFLTLPDRSSFPRIVGSKGANVARLRNESGADITVSREDGTIVIIGSETAIETAKEAILKIATTGNNNRSRGRRDA</sequence>
<dbReference type="InterPro" id="IPR036612">
    <property type="entry name" value="KH_dom_type_1_sf"/>
</dbReference>
<feature type="domain" description="K Homology" evidence="4">
    <location>
        <begin position="640"/>
        <end position="722"/>
    </location>
</feature>
<feature type="domain" description="K Homology" evidence="4">
    <location>
        <begin position="155"/>
        <end position="253"/>
    </location>
</feature>
<evidence type="ECO:0000256" key="1">
    <source>
        <dbReference type="ARBA" id="ARBA00022737"/>
    </source>
</evidence>
<dbReference type="InParanoid" id="S8FH79"/>
<dbReference type="eggNOG" id="KOG2208">
    <property type="taxonomic scope" value="Eukaryota"/>
</dbReference>
<feature type="compositionally biased region" description="Polar residues" evidence="3">
    <location>
        <begin position="23"/>
        <end position="38"/>
    </location>
</feature>
<evidence type="ECO:0000313" key="6">
    <source>
        <dbReference type="Proteomes" id="UP000015241"/>
    </source>
</evidence>
<dbReference type="InterPro" id="IPR004088">
    <property type="entry name" value="KH_dom_type_1"/>
</dbReference>
<dbReference type="FunCoup" id="S8FH79">
    <property type="interactions" value="220"/>
</dbReference>
<keyword evidence="6" id="KW-1185">Reference proteome</keyword>
<dbReference type="PANTHER" id="PTHR10627">
    <property type="entry name" value="SCP160"/>
    <property type="match status" value="1"/>
</dbReference>
<feature type="domain" description="K Homology" evidence="4">
    <location>
        <begin position="808"/>
        <end position="876"/>
    </location>
</feature>
<accession>S8FH79</accession>
<evidence type="ECO:0000313" key="5">
    <source>
        <dbReference type="EMBL" id="EPS97749.1"/>
    </source>
</evidence>
<dbReference type="InterPro" id="IPR004087">
    <property type="entry name" value="KH_dom"/>
</dbReference>
<feature type="region of interest" description="Disordered" evidence="3">
    <location>
        <begin position="191"/>
        <end position="229"/>
    </location>
</feature>
<keyword evidence="2" id="KW-0694">RNA-binding</keyword>
<feature type="region of interest" description="Disordered" evidence="3">
    <location>
        <begin position="1085"/>
        <end position="1117"/>
    </location>
</feature>
<feature type="domain" description="K Homology" evidence="4">
    <location>
        <begin position="726"/>
        <end position="803"/>
    </location>
</feature>
<feature type="region of interest" description="Disordered" evidence="3">
    <location>
        <begin position="1"/>
        <end position="68"/>
    </location>
</feature>
<dbReference type="CDD" id="cd00105">
    <property type="entry name" value="KH-I"/>
    <property type="match status" value="2"/>
</dbReference>
<dbReference type="GO" id="GO:0003729">
    <property type="term" value="F:mRNA binding"/>
    <property type="evidence" value="ECO:0007669"/>
    <property type="project" value="TreeGrafter"/>
</dbReference>
<dbReference type="EMBL" id="KE504173">
    <property type="protein sequence ID" value="EPS97749.1"/>
    <property type="molecule type" value="Genomic_DNA"/>
</dbReference>
<protein>
    <recommendedName>
        <fullName evidence="4">K Homology domain-containing protein</fullName>
    </recommendedName>
</protein>
<dbReference type="SMART" id="SM00322">
    <property type="entry name" value="KH"/>
    <property type="match status" value="8"/>
</dbReference>
<feature type="domain" description="K Homology" evidence="4">
    <location>
        <begin position="880"/>
        <end position="957"/>
    </location>
</feature>
<feature type="compositionally biased region" description="Low complexity" evidence="3">
    <location>
        <begin position="201"/>
        <end position="218"/>
    </location>
</feature>
<dbReference type="STRING" id="743788.S8FH79"/>
<name>S8FH79_FOMSC</name>
<organism evidence="5 6">
    <name type="scientific">Fomitopsis schrenkii</name>
    <name type="common">Brown rot fungus</name>
    <dbReference type="NCBI Taxonomy" id="2126942"/>
    <lineage>
        <taxon>Eukaryota</taxon>
        <taxon>Fungi</taxon>
        <taxon>Dikarya</taxon>
        <taxon>Basidiomycota</taxon>
        <taxon>Agaricomycotina</taxon>
        <taxon>Agaricomycetes</taxon>
        <taxon>Polyporales</taxon>
        <taxon>Fomitopsis</taxon>
    </lineage>
</organism>
<dbReference type="CDD" id="cd22448">
    <property type="entry name" value="KH-I_ScSCP160_rpt3"/>
    <property type="match status" value="1"/>
</dbReference>
<dbReference type="SUPFAM" id="SSF54791">
    <property type="entry name" value="Eukaryotic type KH-domain (KH-domain type I)"/>
    <property type="match status" value="7"/>
</dbReference>
<keyword evidence="1" id="KW-0677">Repeat</keyword>
<feature type="domain" description="K Homology" evidence="4">
    <location>
        <begin position="559"/>
        <end position="631"/>
    </location>
</feature>
<feature type="domain" description="K Homology" evidence="4">
    <location>
        <begin position="961"/>
        <end position="1046"/>
    </location>
</feature>
<feature type="compositionally biased region" description="Low complexity" evidence="3">
    <location>
        <begin position="43"/>
        <end position="55"/>
    </location>
</feature>
<dbReference type="OrthoDB" id="10027144at2759"/>
<dbReference type="GO" id="GO:0005737">
    <property type="term" value="C:cytoplasm"/>
    <property type="evidence" value="ECO:0007669"/>
    <property type="project" value="TreeGrafter"/>
</dbReference>
<proteinExistence type="predicted"/>
<dbReference type="Gene3D" id="3.30.1370.10">
    <property type="entry name" value="K Homology domain, type 1"/>
    <property type="match status" value="8"/>
</dbReference>
<dbReference type="Proteomes" id="UP000015241">
    <property type="component" value="Unassembled WGS sequence"/>
</dbReference>
<dbReference type="PROSITE" id="PS50084">
    <property type="entry name" value="KH_TYPE_1"/>
    <property type="match status" value="8"/>
</dbReference>
<dbReference type="AlphaFoldDB" id="S8FH79"/>
<reference evidence="5 6" key="1">
    <citation type="journal article" date="2012" name="Science">
        <title>The Paleozoic origin of enzymatic lignin decomposition reconstructed from 31 fungal genomes.</title>
        <authorList>
            <person name="Floudas D."/>
            <person name="Binder M."/>
            <person name="Riley R."/>
            <person name="Barry K."/>
            <person name="Blanchette R.A."/>
            <person name="Henrissat B."/>
            <person name="Martinez A.T."/>
            <person name="Otillar R."/>
            <person name="Spatafora J.W."/>
            <person name="Yadav J.S."/>
            <person name="Aerts A."/>
            <person name="Benoit I."/>
            <person name="Boyd A."/>
            <person name="Carlson A."/>
            <person name="Copeland A."/>
            <person name="Coutinho P.M."/>
            <person name="de Vries R.P."/>
            <person name="Ferreira P."/>
            <person name="Findley K."/>
            <person name="Foster B."/>
            <person name="Gaskell J."/>
            <person name="Glotzer D."/>
            <person name="Gorecki P."/>
            <person name="Heitman J."/>
            <person name="Hesse C."/>
            <person name="Hori C."/>
            <person name="Igarashi K."/>
            <person name="Jurgens J.A."/>
            <person name="Kallen N."/>
            <person name="Kersten P."/>
            <person name="Kohler A."/>
            <person name="Kuees U."/>
            <person name="Kumar T.K.A."/>
            <person name="Kuo A."/>
            <person name="LaButti K."/>
            <person name="Larrondo L.F."/>
            <person name="Lindquist E."/>
            <person name="Ling A."/>
            <person name="Lombard V."/>
            <person name="Lucas S."/>
            <person name="Lundell T."/>
            <person name="Martin R."/>
            <person name="McLaughlin D.J."/>
            <person name="Morgenstern I."/>
            <person name="Morin E."/>
            <person name="Murat C."/>
            <person name="Nagy L.G."/>
            <person name="Nolan M."/>
            <person name="Ohm R.A."/>
            <person name="Patyshakuliyeva A."/>
            <person name="Rokas A."/>
            <person name="Ruiz-Duenas F.J."/>
            <person name="Sabat G."/>
            <person name="Salamov A."/>
            <person name="Samejima M."/>
            <person name="Schmutz J."/>
            <person name="Slot J.C."/>
            <person name="St John F."/>
            <person name="Stenlid J."/>
            <person name="Sun H."/>
            <person name="Sun S."/>
            <person name="Syed K."/>
            <person name="Tsang A."/>
            <person name="Wiebenga A."/>
            <person name="Young D."/>
            <person name="Pisabarro A."/>
            <person name="Eastwood D.C."/>
            <person name="Martin F."/>
            <person name="Cullen D."/>
            <person name="Grigoriev I.V."/>
            <person name="Hibbett D.S."/>
        </authorList>
    </citation>
    <scope>NUCLEOTIDE SEQUENCE</scope>
    <source>
        <strain evidence="6">FP-58527</strain>
    </source>
</reference>
<feature type="domain" description="K Homology" evidence="4">
    <location>
        <begin position="1166"/>
        <end position="1232"/>
    </location>
</feature>
<dbReference type="PANTHER" id="PTHR10627:SF31">
    <property type="entry name" value="DODECA-SATELLITE-BINDING PROTEIN 1, ISOFORM A"/>
    <property type="match status" value="1"/>
</dbReference>